<reference evidence="3" key="1">
    <citation type="submission" date="2020-01" db="EMBL/GenBank/DDBJ databases">
        <authorList>
            <consortium name="DOE Joint Genome Institute"/>
            <person name="Haridas S."/>
            <person name="Albert R."/>
            <person name="Binder M."/>
            <person name="Bloem J."/>
            <person name="Labutti K."/>
            <person name="Salamov A."/>
            <person name="Andreopoulos B."/>
            <person name="Baker S.E."/>
            <person name="Barry K."/>
            <person name="Bills G."/>
            <person name="Bluhm B.H."/>
            <person name="Cannon C."/>
            <person name="Castanera R."/>
            <person name="Culley D.E."/>
            <person name="Daum C."/>
            <person name="Ezra D."/>
            <person name="Gonzalez J.B."/>
            <person name="Henrissat B."/>
            <person name="Kuo A."/>
            <person name="Liang C."/>
            <person name="Lipzen A."/>
            <person name="Lutzoni F."/>
            <person name="Magnuson J."/>
            <person name="Mondo S."/>
            <person name="Nolan M."/>
            <person name="Ohm R."/>
            <person name="Pangilinan J."/>
            <person name="Park H.-J."/>
            <person name="Ramirez L."/>
            <person name="Alfaro M."/>
            <person name="Sun H."/>
            <person name="Tritt A."/>
            <person name="Yoshinaga Y."/>
            <person name="Zwiers L.-H."/>
            <person name="Turgeon B.G."/>
            <person name="Goodwin S.B."/>
            <person name="Spatafora J.W."/>
            <person name="Crous P.W."/>
            <person name="Grigoriev I.V."/>
        </authorList>
    </citation>
    <scope>NUCLEOTIDE SEQUENCE</scope>
    <source>
        <strain evidence="3">CBS 394.84</strain>
    </source>
</reference>
<evidence type="ECO:0000256" key="1">
    <source>
        <dbReference type="RuleBase" id="RU361183"/>
    </source>
</evidence>
<dbReference type="Pfam" id="PF01400">
    <property type="entry name" value="Astacin"/>
    <property type="match status" value="1"/>
</dbReference>
<keyword evidence="1" id="KW-0482">Metalloprotease</keyword>
<dbReference type="GO" id="GO:0006508">
    <property type="term" value="P:proteolysis"/>
    <property type="evidence" value="ECO:0007669"/>
    <property type="project" value="UniProtKB-KW"/>
</dbReference>
<feature type="non-terminal residue" evidence="3">
    <location>
        <position position="1"/>
    </location>
</feature>
<evidence type="ECO:0000313" key="3">
    <source>
        <dbReference type="EMBL" id="KAF1847659.1"/>
    </source>
</evidence>
<keyword evidence="4" id="KW-1185">Reference proteome</keyword>
<proteinExistence type="predicted"/>
<keyword evidence="1" id="KW-0645">Protease</keyword>
<comment type="cofactor">
    <cofactor evidence="1">
        <name>Zn(2+)</name>
        <dbReference type="ChEBI" id="CHEBI:29105"/>
    </cofactor>
    <text evidence="1">Binds 1 zinc ion per subunit.</text>
</comment>
<dbReference type="AlphaFoldDB" id="A0A9P4GM08"/>
<dbReference type="PANTHER" id="PTHR10127">
    <property type="entry name" value="DISCOIDIN, CUB, EGF, LAMININ , AND ZINC METALLOPROTEASE DOMAIN CONTAINING"/>
    <property type="match status" value="1"/>
</dbReference>
<feature type="signal peptide" evidence="1">
    <location>
        <begin position="1"/>
        <end position="23"/>
    </location>
</feature>
<keyword evidence="1" id="KW-0479">Metal-binding</keyword>
<dbReference type="InterPro" id="IPR001506">
    <property type="entry name" value="Peptidase_M12A"/>
</dbReference>
<dbReference type="PRINTS" id="PR00480">
    <property type="entry name" value="ASTACIN"/>
</dbReference>
<evidence type="ECO:0000259" key="2">
    <source>
        <dbReference type="Pfam" id="PF01400"/>
    </source>
</evidence>
<keyword evidence="1" id="KW-0732">Signal</keyword>
<keyword evidence="1" id="KW-0862">Zinc</keyword>
<feature type="chain" id="PRO_5040547138" description="Metalloendopeptidase" evidence="1">
    <location>
        <begin position="24"/>
        <end position="312"/>
    </location>
</feature>
<dbReference type="InterPro" id="IPR024079">
    <property type="entry name" value="MetalloPept_cat_dom_sf"/>
</dbReference>
<name>A0A9P4GM08_9PLEO</name>
<protein>
    <recommendedName>
        <fullName evidence="1">Metalloendopeptidase</fullName>
        <ecNumber evidence="1">3.4.24.-</ecNumber>
    </recommendedName>
</protein>
<organism evidence="3 4">
    <name type="scientific">Cucurbitaria berberidis CBS 394.84</name>
    <dbReference type="NCBI Taxonomy" id="1168544"/>
    <lineage>
        <taxon>Eukaryota</taxon>
        <taxon>Fungi</taxon>
        <taxon>Dikarya</taxon>
        <taxon>Ascomycota</taxon>
        <taxon>Pezizomycotina</taxon>
        <taxon>Dothideomycetes</taxon>
        <taxon>Pleosporomycetidae</taxon>
        <taxon>Pleosporales</taxon>
        <taxon>Pleosporineae</taxon>
        <taxon>Cucurbitariaceae</taxon>
        <taxon>Cucurbitaria</taxon>
    </lineage>
</organism>
<dbReference type="SUPFAM" id="SSF55486">
    <property type="entry name" value="Metalloproteases ('zincins'), catalytic domain"/>
    <property type="match status" value="1"/>
</dbReference>
<dbReference type="EC" id="3.4.24.-" evidence="1"/>
<evidence type="ECO:0000313" key="4">
    <source>
        <dbReference type="Proteomes" id="UP000800039"/>
    </source>
</evidence>
<dbReference type="EMBL" id="ML976615">
    <property type="protein sequence ID" value="KAF1847659.1"/>
    <property type="molecule type" value="Genomic_DNA"/>
</dbReference>
<dbReference type="OrthoDB" id="291007at2759"/>
<gene>
    <name evidence="3" type="ORF">K460DRAFT_426406</name>
</gene>
<dbReference type="RefSeq" id="XP_040790222.1">
    <property type="nucleotide sequence ID" value="XM_040938250.1"/>
</dbReference>
<dbReference type="Gene3D" id="3.40.390.10">
    <property type="entry name" value="Collagenase (Catalytic Domain)"/>
    <property type="match status" value="1"/>
</dbReference>
<dbReference type="GO" id="GO:0046872">
    <property type="term" value="F:metal ion binding"/>
    <property type="evidence" value="ECO:0007669"/>
    <property type="project" value="UniProtKB-KW"/>
</dbReference>
<dbReference type="Proteomes" id="UP000800039">
    <property type="component" value="Unassembled WGS sequence"/>
</dbReference>
<sequence>MRLLLSFFVLLFVVAANLPLVFGEQFCGTDSNATLVEADLFGPQMGAASFLKGEFRHPWPQVGNRRPIRYCYVDEATRNELHCSVQGGLGAWALKVEGPIKENGHSLSWQTAGDRTNDMTRYYTQILSRRFGEVEPCRKSGHSRYTWEEGRNANGILAHEIGHVLGMVHEQVRYDRNDHVEYRCHNVLGYQRALSDAILAGVSADMAGKDLCEDMLFAQRFAFDGTAFTKQDKYKSVSFAILGDGDFDYPSIMLYPSNTYAGPGCQGTVNNLVACTLVAIDRANGNAVGQSYIHTNMVPSAGDVAFVRKYYP</sequence>
<dbReference type="PANTHER" id="PTHR10127:SF850">
    <property type="entry name" value="METALLOENDOPEPTIDASE"/>
    <property type="match status" value="1"/>
</dbReference>
<keyword evidence="1" id="KW-0378">Hydrolase</keyword>
<feature type="domain" description="Peptidase M12A" evidence="2">
    <location>
        <begin position="144"/>
        <end position="188"/>
    </location>
</feature>
<accession>A0A9P4GM08</accession>
<comment type="caution">
    <text evidence="3">The sequence shown here is derived from an EMBL/GenBank/DDBJ whole genome shotgun (WGS) entry which is preliminary data.</text>
</comment>
<dbReference type="GO" id="GO:0004222">
    <property type="term" value="F:metalloendopeptidase activity"/>
    <property type="evidence" value="ECO:0007669"/>
    <property type="project" value="UniProtKB-UniRule"/>
</dbReference>
<dbReference type="GeneID" id="63855501"/>